<keyword evidence="5" id="KW-1003">Cell membrane</keyword>
<evidence type="ECO:0000256" key="9">
    <source>
        <dbReference type="ARBA" id="ARBA00023136"/>
    </source>
</evidence>
<keyword evidence="9 11" id="KW-0472">Membrane</keyword>
<evidence type="ECO:0000256" key="2">
    <source>
        <dbReference type="ARBA" id="ARBA00004651"/>
    </source>
</evidence>
<name>A0A8B9U7D6_9AVES</name>
<keyword evidence="13" id="KW-1185">Reference proteome</keyword>
<accession>A0A8B9U7D6</accession>
<evidence type="ECO:0000256" key="1">
    <source>
        <dbReference type="ARBA" id="ARBA00004435"/>
    </source>
</evidence>
<dbReference type="Ensembl" id="ENSAZOT00000005443.1">
    <property type="protein sequence ID" value="ENSAZOP00000005102.1"/>
    <property type="gene ID" value="ENSAZOG00000003272.1"/>
</dbReference>
<dbReference type="PANTHER" id="PTHR12002">
    <property type="entry name" value="CLAUDIN"/>
    <property type="match status" value="1"/>
</dbReference>
<evidence type="ECO:0000313" key="13">
    <source>
        <dbReference type="Proteomes" id="UP000694549"/>
    </source>
</evidence>
<dbReference type="Proteomes" id="UP000694549">
    <property type="component" value="Unplaced"/>
</dbReference>
<dbReference type="Gene3D" id="1.20.140.150">
    <property type="match status" value="1"/>
</dbReference>
<dbReference type="PRINTS" id="PR01385">
    <property type="entry name" value="CLAUDIN14"/>
</dbReference>
<keyword evidence="4" id="KW-0796">Tight junction</keyword>
<dbReference type="GO" id="GO:0005198">
    <property type="term" value="F:structural molecule activity"/>
    <property type="evidence" value="ECO:0007669"/>
    <property type="project" value="InterPro"/>
</dbReference>
<feature type="region of interest" description="Disordered" evidence="10">
    <location>
        <begin position="1"/>
        <end position="23"/>
    </location>
</feature>
<evidence type="ECO:0000256" key="3">
    <source>
        <dbReference type="ARBA" id="ARBA00008295"/>
    </source>
</evidence>
<comment type="subcellular location">
    <subcellularLocation>
        <location evidence="1">Cell junction</location>
        <location evidence="1">Tight junction</location>
    </subcellularLocation>
    <subcellularLocation>
        <location evidence="2">Cell membrane</location>
        <topology evidence="2">Multi-pass membrane protein</topology>
    </subcellularLocation>
</comment>
<dbReference type="PRINTS" id="PR01077">
    <property type="entry name" value="CLAUDIN"/>
</dbReference>
<reference evidence="12" key="1">
    <citation type="submission" date="2025-08" db="UniProtKB">
        <authorList>
            <consortium name="Ensembl"/>
        </authorList>
    </citation>
    <scope>IDENTIFICATION</scope>
</reference>
<comment type="similarity">
    <text evidence="3">Belongs to the claudin family.</text>
</comment>
<keyword evidence="6 11" id="KW-0812">Transmembrane</keyword>
<dbReference type="InterPro" id="IPR004031">
    <property type="entry name" value="PMP22/EMP/MP20/Claudin"/>
</dbReference>
<feature type="region of interest" description="Disordered" evidence="10">
    <location>
        <begin position="234"/>
        <end position="272"/>
    </location>
</feature>
<evidence type="ECO:0000313" key="12">
    <source>
        <dbReference type="Ensembl" id="ENSAZOP00000005102.1"/>
    </source>
</evidence>
<evidence type="ECO:0000256" key="7">
    <source>
        <dbReference type="ARBA" id="ARBA00022949"/>
    </source>
</evidence>
<evidence type="ECO:0000256" key="11">
    <source>
        <dbReference type="SAM" id="Phobius"/>
    </source>
</evidence>
<dbReference type="InterPro" id="IPR006187">
    <property type="entry name" value="Claudin"/>
</dbReference>
<evidence type="ECO:0000256" key="6">
    <source>
        <dbReference type="ARBA" id="ARBA00022692"/>
    </source>
</evidence>
<dbReference type="GO" id="GO:0005923">
    <property type="term" value="C:bicellular tight junction"/>
    <property type="evidence" value="ECO:0007669"/>
    <property type="project" value="UniProtKB-SubCell"/>
</dbReference>
<organism evidence="12 13">
    <name type="scientific">Anas zonorhyncha</name>
    <name type="common">Eastern spot-billed duck</name>
    <dbReference type="NCBI Taxonomy" id="75864"/>
    <lineage>
        <taxon>Eukaryota</taxon>
        <taxon>Metazoa</taxon>
        <taxon>Chordata</taxon>
        <taxon>Craniata</taxon>
        <taxon>Vertebrata</taxon>
        <taxon>Euteleostomi</taxon>
        <taxon>Archelosauria</taxon>
        <taxon>Archosauria</taxon>
        <taxon>Dinosauria</taxon>
        <taxon>Saurischia</taxon>
        <taxon>Theropoda</taxon>
        <taxon>Coelurosauria</taxon>
        <taxon>Aves</taxon>
        <taxon>Neognathae</taxon>
        <taxon>Galloanserae</taxon>
        <taxon>Anseriformes</taxon>
        <taxon>Anatidae</taxon>
        <taxon>Anatinae</taxon>
        <taxon>Anas</taxon>
    </lineage>
</organism>
<feature type="compositionally biased region" description="Pro residues" evidence="10">
    <location>
        <begin position="244"/>
        <end position="257"/>
    </location>
</feature>
<dbReference type="InterPro" id="IPR017974">
    <property type="entry name" value="Claudin_CS"/>
</dbReference>
<dbReference type="Pfam" id="PF00822">
    <property type="entry name" value="PMP22_Claudin"/>
    <property type="match status" value="1"/>
</dbReference>
<keyword evidence="7" id="KW-0965">Cell junction</keyword>
<evidence type="ECO:0000256" key="8">
    <source>
        <dbReference type="ARBA" id="ARBA00022989"/>
    </source>
</evidence>
<evidence type="ECO:0000256" key="4">
    <source>
        <dbReference type="ARBA" id="ARBA00022427"/>
    </source>
</evidence>
<keyword evidence="8 11" id="KW-1133">Transmembrane helix</keyword>
<sequence>MGTPTNTTSAPLGGRGGWPRCPTPGRGGAARGRFLRGFKSCARRCAGASALRGAGCALLCVCPPPPLSPPAGAEQPRVDMASGGLQLLGFVLAFLGWIGIIISTAMPQWKMASYAGDNIVTAQALYEGLWMSCAMQSTGQIQCKVYDSLLKLESSLQATRALMVAAILLGLVGVFVAVTGMKCMKCMEDDQVKKMRMAVFGGVIFIIADLNLDQPSSLAGQLLHWPCWGEPSSAAPARGEKLPIHPPEATPKMPPPQGRITYNGMRMRSHQH</sequence>
<evidence type="ECO:0000256" key="10">
    <source>
        <dbReference type="SAM" id="MobiDB-lite"/>
    </source>
</evidence>
<proteinExistence type="inferred from homology"/>
<feature type="compositionally biased region" description="Polar residues" evidence="10">
    <location>
        <begin position="1"/>
        <end position="10"/>
    </location>
</feature>
<dbReference type="AlphaFoldDB" id="A0A8B9U7D6"/>
<feature type="transmembrane region" description="Helical" evidence="11">
    <location>
        <begin position="87"/>
        <end position="106"/>
    </location>
</feature>
<evidence type="ECO:0000256" key="5">
    <source>
        <dbReference type="ARBA" id="ARBA00022475"/>
    </source>
</evidence>
<feature type="transmembrane region" description="Helical" evidence="11">
    <location>
        <begin position="161"/>
        <end position="183"/>
    </location>
</feature>
<dbReference type="PROSITE" id="PS01346">
    <property type="entry name" value="CLAUDIN"/>
    <property type="match status" value="1"/>
</dbReference>
<dbReference type="GO" id="GO:0005886">
    <property type="term" value="C:plasma membrane"/>
    <property type="evidence" value="ECO:0007669"/>
    <property type="project" value="UniProtKB-SubCell"/>
</dbReference>
<protein>
    <submittedName>
        <fullName evidence="12">Claudin 1</fullName>
    </submittedName>
</protein>
<reference evidence="12" key="2">
    <citation type="submission" date="2025-09" db="UniProtKB">
        <authorList>
            <consortium name="Ensembl"/>
        </authorList>
    </citation>
    <scope>IDENTIFICATION</scope>
</reference>